<feature type="coiled-coil region" evidence="2">
    <location>
        <begin position="26"/>
        <end position="60"/>
    </location>
</feature>
<dbReference type="PANTHER" id="PTHR31088:SF6">
    <property type="entry name" value="PHAGE SHOCK PROTEIN A"/>
    <property type="match status" value="1"/>
</dbReference>
<organism evidence="3 4">
    <name type="scientific">Microcystis aeruginosa SPC777</name>
    <dbReference type="NCBI Taxonomy" id="482300"/>
    <lineage>
        <taxon>Bacteria</taxon>
        <taxon>Bacillati</taxon>
        <taxon>Cyanobacteriota</taxon>
        <taxon>Cyanophyceae</taxon>
        <taxon>Oscillatoriophycideae</taxon>
        <taxon>Chroococcales</taxon>
        <taxon>Microcystaceae</taxon>
        <taxon>Microcystis</taxon>
    </lineage>
</organism>
<dbReference type="OrthoDB" id="9779630at2"/>
<comment type="caution">
    <text evidence="3">The sequence shown here is derived from an EMBL/GenBank/DDBJ whole genome shotgun (WGS) entry which is preliminary data.</text>
</comment>
<comment type="similarity">
    <text evidence="1">Belongs to the PspA/Vipp/IM30 family.</text>
</comment>
<keyword evidence="2" id="KW-0175">Coiled coil</keyword>
<dbReference type="InterPro" id="IPR007157">
    <property type="entry name" value="PspA_VIPP1"/>
</dbReference>
<dbReference type="Pfam" id="PF04012">
    <property type="entry name" value="PspA_IM30"/>
    <property type="match status" value="1"/>
</dbReference>
<proteinExistence type="inferred from homology"/>
<evidence type="ECO:0000256" key="2">
    <source>
        <dbReference type="SAM" id="Coils"/>
    </source>
</evidence>
<name>S3JCJ4_MICAE</name>
<gene>
    <name evidence="3" type="ORF">MAESPC_01923</name>
</gene>
<accession>S3JCJ4</accession>
<dbReference type="EMBL" id="ASZQ01000188">
    <property type="protein sequence ID" value="EPF22231.1"/>
    <property type="molecule type" value="Genomic_DNA"/>
</dbReference>
<evidence type="ECO:0008006" key="5">
    <source>
        <dbReference type="Google" id="ProtNLM"/>
    </source>
</evidence>
<dbReference type="PANTHER" id="PTHR31088">
    <property type="entry name" value="MEMBRANE-ASSOCIATED PROTEIN VIPP1, CHLOROPLASTIC"/>
    <property type="match status" value="1"/>
</dbReference>
<reference evidence="3 4" key="1">
    <citation type="journal article" date="2013" name="Genome Announc.">
        <title>Draft Genome Sequence of the Brazilian Toxic Bloom-Forming Cyanobacterium Microcystis aeruginosa Strain SPC777.</title>
        <authorList>
            <person name="Fiore M.F."/>
            <person name="Alvarenga D.O."/>
            <person name="Varani A.M."/>
            <person name="Hoff-Risseti C."/>
            <person name="Crespim E."/>
            <person name="Ramos R.T."/>
            <person name="Silva A."/>
            <person name="Schaker P.D."/>
            <person name="Heck K."/>
            <person name="Rigonato J."/>
            <person name="Schneider M.P."/>
        </authorList>
    </citation>
    <scope>NUCLEOTIDE SEQUENCE [LARGE SCALE GENOMIC DNA]</scope>
    <source>
        <strain evidence="4">SPC 777</strain>
    </source>
</reference>
<dbReference type="Proteomes" id="UP000014617">
    <property type="component" value="Unassembled WGS sequence"/>
</dbReference>
<dbReference type="PATRIC" id="fig|482300.6.peg.2150"/>
<evidence type="ECO:0000256" key="1">
    <source>
        <dbReference type="ARBA" id="ARBA00043985"/>
    </source>
</evidence>
<sequence>MNFFDRVSRAIQVKLNDLTIEADDPEKLLEQLLIDMQENLVILRQEVARATAERMRSKREYNSNLQEANKWNQRAQLASSKGDETLAQEALARQKSYQDSADLIEQQLQYATAIVEKLRQGLSFVEEKVSEAKSKKNLFIARSRFLKSFEKMAENISILDRVFAQQFLEQLEEILSIEDQLETALPELKNNSEAEK</sequence>
<dbReference type="RefSeq" id="WP_016515416.1">
    <property type="nucleotide sequence ID" value="NZ_ASZQ01000188.1"/>
</dbReference>
<dbReference type="AlphaFoldDB" id="S3JCJ4"/>
<evidence type="ECO:0000313" key="4">
    <source>
        <dbReference type="Proteomes" id="UP000014617"/>
    </source>
</evidence>
<protein>
    <recommendedName>
        <fullName evidence="5">Phage shock protein A</fullName>
    </recommendedName>
</protein>
<evidence type="ECO:0000313" key="3">
    <source>
        <dbReference type="EMBL" id="EPF22231.1"/>
    </source>
</evidence>